<dbReference type="Proteomes" id="UP000596742">
    <property type="component" value="Unassembled WGS sequence"/>
</dbReference>
<keyword evidence="4" id="KW-1185">Reference proteome</keyword>
<name>A0A8B6D9P7_MYTGA</name>
<evidence type="ECO:0000313" key="3">
    <source>
        <dbReference type="EMBL" id="VDI16677.1"/>
    </source>
</evidence>
<evidence type="ECO:0000256" key="1">
    <source>
        <dbReference type="SAM" id="MobiDB-lite"/>
    </source>
</evidence>
<gene>
    <name evidence="3" type="ORF">MGAL_10B047255</name>
</gene>
<dbReference type="PROSITE" id="PS51154">
    <property type="entry name" value="MACRO"/>
    <property type="match status" value="1"/>
</dbReference>
<dbReference type="OrthoDB" id="6161610at2759"/>
<dbReference type="InterPro" id="IPR002589">
    <property type="entry name" value="Macro_dom"/>
</dbReference>
<feature type="compositionally biased region" description="Polar residues" evidence="1">
    <location>
        <begin position="214"/>
        <end position="229"/>
    </location>
</feature>
<feature type="region of interest" description="Disordered" evidence="1">
    <location>
        <begin position="214"/>
        <end position="244"/>
    </location>
</feature>
<accession>A0A8B6D9P7</accession>
<protein>
    <recommendedName>
        <fullName evidence="2">Macro domain-containing protein</fullName>
    </recommendedName>
</protein>
<evidence type="ECO:0000259" key="2">
    <source>
        <dbReference type="PROSITE" id="PS51154"/>
    </source>
</evidence>
<dbReference type="AlphaFoldDB" id="A0A8B6D9P7"/>
<feature type="domain" description="Macro" evidence="2">
    <location>
        <begin position="1"/>
        <end position="70"/>
    </location>
</feature>
<evidence type="ECO:0000313" key="4">
    <source>
        <dbReference type="Proteomes" id="UP000596742"/>
    </source>
</evidence>
<proteinExistence type="predicted"/>
<dbReference type="SUPFAM" id="SSF52949">
    <property type="entry name" value="Macro domain-like"/>
    <property type="match status" value="1"/>
</dbReference>
<dbReference type="EMBL" id="UYJE01003118">
    <property type="protein sequence ID" value="VDI16677.1"/>
    <property type="molecule type" value="Genomic_DNA"/>
</dbReference>
<reference evidence="3" key="1">
    <citation type="submission" date="2018-11" db="EMBL/GenBank/DDBJ databases">
        <authorList>
            <person name="Alioto T."/>
            <person name="Alioto T."/>
        </authorList>
    </citation>
    <scope>NUCLEOTIDE SEQUENCE</scope>
</reference>
<organism evidence="3 4">
    <name type="scientific">Mytilus galloprovincialis</name>
    <name type="common">Mediterranean mussel</name>
    <dbReference type="NCBI Taxonomy" id="29158"/>
    <lineage>
        <taxon>Eukaryota</taxon>
        <taxon>Metazoa</taxon>
        <taxon>Spiralia</taxon>
        <taxon>Lophotrochozoa</taxon>
        <taxon>Mollusca</taxon>
        <taxon>Bivalvia</taxon>
        <taxon>Autobranchia</taxon>
        <taxon>Pteriomorphia</taxon>
        <taxon>Mytilida</taxon>
        <taxon>Mytiloidea</taxon>
        <taxon>Mytilidae</taxon>
        <taxon>Mytilinae</taxon>
        <taxon>Mytilus</taxon>
    </lineage>
</organism>
<dbReference type="Gene3D" id="3.40.220.10">
    <property type="entry name" value="Leucine Aminopeptidase, subunit E, domain 1"/>
    <property type="match status" value="1"/>
</dbReference>
<sequence>MANEDGYTSIGFPAIGTGDLEYPVDVVAKYMYDTVNTFATNFPNCIMSVNLVLHNEEAFKIYRNEHMKRLLTAELISLEKNIEKAKLEQKSDDKRSWPLKFTIYGLSLQDIDNAKKGLGRVIEGQYKIEEHHDRLLSVTADEERPSNVQPTPIITQHCQTPSNVLHIHTWIQHCQRTQQQPSYAYANTTIPEIQHRPNYSCTSTIMPEIQQRPDYQQYPNNSSVSNWLPRQQYGRPTATAHHNY</sequence>
<comment type="caution">
    <text evidence="3">The sequence shown here is derived from an EMBL/GenBank/DDBJ whole genome shotgun (WGS) entry which is preliminary data.</text>
</comment>
<dbReference type="InterPro" id="IPR043472">
    <property type="entry name" value="Macro_dom-like"/>
</dbReference>